<protein>
    <submittedName>
        <fullName evidence="2">Uncharacterized protein</fullName>
    </submittedName>
</protein>
<dbReference type="Proteomes" id="UP001221142">
    <property type="component" value="Unassembled WGS sequence"/>
</dbReference>
<organism evidence="2 3">
    <name type="scientific">Roridomyces roridus</name>
    <dbReference type="NCBI Taxonomy" id="1738132"/>
    <lineage>
        <taxon>Eukaryota</taxon>
        <taxon>Fungi</taxon>
        <taxon>Dikarya</taxon>
        <taxon>Basidiomycota</taxon>
        <taxon>Agaricomycotina</taxon>
        <taxon>Agaricomycetes</taxon>
        <taxon>Agaricomycetidae</taxon>
        <taxon>Agaricales</taxon>
        <taxon>Marasmiineae</taxon>
        <taxon>Mycenaceae</taxon>
        <taxon>Roridomyces</taxon>
    </lineage>
</organism>
<gene>
    <name evidence="2" type="ORF">FB45DRAFT_881022</name>
</gene>
<feature type="compositionally biased region" description="Polar residues" evidence="1">
    <location>
        <begin position="199"/>
        <end position="213"/>
    </location>
</feature>
<reference evidence="2" key="1">
    <citation type="submission" date="2023-03" db="EMBL/GenBank/DDBJ databases">
        <title>Massive genome expansion in bonnet fungi (Mycena s.s.) driven by repeated elements and novel gene families across ecological guilds.</title>
        <authorList>
            <consortium name="Lawrence Berkeley National Laboratory"/>
            <person name="Harder C.B."/>
            <person name="Miyauchi S."/>
            <person name="Viragh M."/>
            <person name="Kuo A."/>
            <person name="Thoen E."/>
            <person name="Andreopoulos B."/>
            <person name="Lu D."/>
            <person name="Skrede I."/>
            <person name="Drula E."/>
            <person name="Henrissat B."/>
            <person name="Morin E."/>
            <person name="Kohler A."/>
            <person name="Barry K."/>
            <person name="LaButti K."/>
            <person name="Morin E."/>
            <person name="Salamov A."/>
            <person name="Lipzen A."/>
            <person name="Mereny Z."/>
            <person name="Hegedus B."/>
            <person name="Baldrian P."/>
            <person name="Stursova M."/>
            <person name="Weitz H."/>
            <person name="Taylor A."/>
            <person name="Grigoriev I.V."/>
            <person name="Nagy L.G."/>
            <person name="Martin F."/>
            <person name="Kauserud H."/>
        </authorList>
    </citation>
    <scope>NUCLEOTIDE SEQUENCE</scope>
    <source>
        <strain evidence="2">9284</strain>
    </source>
</reference>
<proteinExistence type="predicted"/>
<feature type="region of interest" description="Disordered" evidence="1">
    <location>
        <begin position="195"/>
        <end position="216"/>
    </location>
</feature>
<sequence>MDGSSPESLARRPSPSKRQQGASYVIAKAGVLGTREQTRLDLLSRCQYHKAVSVFTGIGAFVSRPRWISAHLDAPSNPSLSVRTVDSLISVIAHALRVPSFLPSFRYDFSLPPPPFHAIHLLHISLSLRCPLLIFHSQPVPACEILAASFAVGVLFPVFGATSGAASVLPLAFILTVTAIKDVIEDYRRGHLDEEVNKPPTTRLSIPNPTSPTRCKESTKRDMQVFANMYSTLRTLGLLGRLGRVYDNEAASRVDGWDKAIEAACELIEKDFEMEDKLQESRGQILHRAGIKLRQALNRHRDRIHRFLPSFSAFTTAFDQDINARAALSYLQLYIRGIRGLNYTPTDQVM</sequence>
<dbReference type="AlphaFoldDB" id="A0AAD7AY32"/>
<feature type="region of interest" description="Disordered" evidence="1">
    <location>
        <begin position="1"/>
        <end position="20"/>
    </location>
</feature>
<comment type="caution">
    <text evidence="2">The sequence shown here is derived from an EMBL/GenBank/DDBJ whole genome shotgun (WGS) entry which is preliminary data.</text>
</comment>
<dbReference type="EMBL" id="JARKIF010000117">
    <property type="protein sequence ID" value="KAJ7604013.1"/>
    <property type="molecule type" value="Genomic_DNA"/>
</dbReference>
<evidence type="ECO:0000313" key="3">
    <source>
        <dbReference type="Proteomes" id="UP001221142"/>
    </source>
</evidence>
<accession>A0AAD7AY32</accession>
<evidence type="ECO:0000313" key="2">
    <source>
        <dbReference type="EMBL" id="KAJ7604013.1"/>
    </source>
</evidence>
<name>A0AAD7AY32_9AGAR</name>
<keyword evidence="3" id="KW-1185">Reference proteome</keyword>
<evidence type="ECO:0000256" key="1">
    <source>
        <dbReference type="SAM" id="MobiDB-lite"/>
    </source>
</evidence>